<evidence type="ECO:0000313" key="3">
    <source>
        <dbReference type="Proteomes" id="UP000321172"/>
    </source>
</evidence>
<sequence length="218" mass="24486">MRILKSLEELLYEVMVLLVFYPRTLWLTLRHPQRMMDYADTELGDVQSEQYTDTLSPPLFLMISLAISHGIELAVHSTIPAAQQTKLLATSENLLLFRVFAFSLLPLALSLRLLAGLKIDLTRETLRAPFYAQCFITAPFALSIGLAFSLRHYSHDVRDLAGTALIVTSTAWFLWQQASWFVEKLGFGFWRGLLAAVFATILAAIGMMAVGFVIVELT</sequence>
<dbReference type="OrthoDB" id="8820484at2"/>
<evidence type="ECO:0000256" key="1">
    <source>
        <dbReference type="SAM" id="Phobius"/>
    </source>
</evidence>
<keyword evidence="1" id="KW-0472">Membrane</keyword>
<dbReference type="Proteomes" id="UP000321172">
    <property type="component" value="Chromosome"/>
</dbReference>
<keyword evidence="1" id="KW-0812">Transmembrane</keyword>
<keyword evidence="3" id="KW-1185">Reference proteome</keyword>
<proteinExistence type="predicted"/>
<dbReference type="EMBL" id="CP042345">
    <property type="protein sequence ID" value="QEA16045.1"/>
    <property type="molecule type" value="Genomic_DNA"/>
</dbReference>
<feature type="transmembrane region" description="Helical" evidence="1">
    <location>
        <begin position="130"/>
        <end position="150"/>
    </location>
</feature>
<evidence type="ECO:0008006" key="4">
    <source>
        <dbReference type="Google" id="ProtNLM"/>
    </source>
</evidence>
<evidence type="ECO:0000313" key="2">
    <source>
        <dbReference type="EMBL" id="QEA16045.1"/>
    </source>
</evidence>
<feature type="transmembrane region" description="Helical" evidence="1">
    <location>
        <begin position="157"/>
        <end position="175"/>
    </location>
</feature>
<gene>
    <name evidence="2" type="ORF">FRF71_07810</name>
</gene>
<dbReference type="RefSeq" id="WP_147090077.1">
    <property type="nucleotide sequence ID" value="NZ_CP042345.1"/>
</dbReference>
<dbReference type="AlphaFoldDB" id="A0A5B8S6J3"/>
<name>A0A5B8S6J3_9SPHN</name>
<feature type="transmembrane region" description="Helical" evidence="1">
    <location>
        <begin position="12"/>
        <end position="29"/>
    </location>
</feature>
<dbReference type="KEGG" id="ngf:FRF71_07810"/>
<feature type="transmembrane region" description="Helical" evidence="1">
    <location>
        <begin position="195"/>
        <end position="215"/>
    </location>
</feature>
<protein>
    <recommendedName>
        <fullName evidence="4">Permease</fullName>
    </recommendedName>
</protein>
<keyword evidence="1" id="KW-1133">Transmembrane helix</keyword>
<reference evidence="2 3" key="1">
    <citation type="journal article" date="2013" name="J. Microbiol. Biotechnol.">
        <title>Novosphingobium ginsenosidimutans sp. nov., with the ability to convert ginsenoside.</title>
        <authorList>
            <person name="Kim J.K."/>
            <person name="He D."/>
            <person name="Liu Q.M."/>
            <person name="Park H.Y."/>
            <person name="Jung M.S."/>
            <person name="Yoon M.H."/>
            <person name="Kim S.C."/>
            <person name="Im W.T."/>
        </authorList>
    </citation>
    <scope>NUCLEOTIDE SEQUENCE [LARGE SCALE GENOMIC DNA]</scope>
    <source>
        <strain evidence="2 3">FW-6</strain>
    </source>
</reference>
<accession>A0A5B8S6J3</accession>
<organism evidence="2 3">
    <name type="scientific">Novosphingobium ginsenosidimutans</name>
    <dbReference type="NCBI Taxonomy" id="1176536"/>
    <lineage>
        <taxon>Bacteria</taxon>
        <taxon>Pseudomonadati</taxon>
        <taxon>Pseudomonadota</taxon>
        <taxon>Alphaproteobacteria</taxon>
        <taxon>Sphingomonadales</taxon>
        <taxon>Sphingomonadaceae</taxon>
        <taxon>Novosphingobium</taxon>
    </lineage>
</organism>
<feature type="transmembrane region" description="Helical" evidence="1">
    <location>
        <begin position="94"/>
        <end position="115"/>
    </location>
</feature>